<proteinExistence type="predicted"/>
<dbReference type="EMBL" id="JAMKFB020000295">
    <property type="protein sequence ID" value="KAL0150382.1"/>
    <property type="molecule type" value="Genomic_DNA"/>
</dbReference>
<dbReference type="Proteomes" id="UP001529510">
    <property type="component" value="Unassembled WGS sequence"/>
</dbReference>
<accession>A0ABD0MMS9</accession>
<feature type="non-terminal residue" evidence="1">
    <location>
        <position position="53"/>
    </location>
</feature>
<name>A0ABD0MMS9_CIRMR</name>
<gene>
    <name evidence="1" type="ORF">M9458_054199</name>
</gene>
<protein>
    <submittedName>
        <fullName evidence="1">Uncharacterized protein</fullName>
    </submittedName>
</protein>
<dbReference type="AlphaFoldDB" id="A0ABD0MMS9"/>
<keyword evidence="2" id="KW-1185">Reference proteome</keyword>
<feature type="non-terminal residue" evidence="1">
    <location>
        <position position="1"/>
    </location>
</feature>
<comment type="caution">
    <text evidence="1">The sequence shown here is derived from an EMBL/GenBank/DDBJ whole genome shotgun (WGS) entry which is preliminary data.</text>
</comment>
<evidence type="ECO:0000313" key="2">
    <source>
        <dbReference type="Proteomes" id="UP001529510"/>
    </source>
</evidence>
<organism evidence="1 2">
    <name type="scientific">Cirrhinus mrigala</name>
    <name type="common">Mrigala</name>
    <dbReference type="NCBI Taxonomy" id="683832"/>
    <lineage>
        <taxon>Eukaryota</taxon>
        <taxon>Metazoa</taxon>
        <taxon>Chordata</taxon>
        <taxon>Craniata</taxon>
        <taxon>Vertebrata</taxon>
        <taxon>Euteleostomi</taxon>
        <taxon>Actinopterygii</taxon>
        <taxon>Neopterygii</taxon>
        <taxon>Teleostei</taxon>
        <taxon>Ostariophysi</taxon>
        <taxon>Cypriniformes</taxon>
        <taxon>Cyprinidae</taxon>
        <taxon>Labeoninae</taxon>
        <taxon>Labeonini</taxon>
        <taxon>Cirrhinus</taxon>
    </lineage>
</organism>
<sequence length="53" mass="6148">EGTETLHMGTRLRDQSSLSLIQKANEHWRVVFACRATPPYIRVYKMAACNHLF</sequence>
<reference evidence="1 2" key="1">
    <citation type="submission" date="2024-05" db="EMBL/GenBank/DDBJ databases">
        <title>Genome sequencing and assembly of Indian major carp, Cirrhinus mrigala (Hamilton, 1822).</title>
        <authorList>
            <person name="Mohindra V."/>
            <person name="Chowdhury L.M."/>
            <person name="Lal K."/>
            <person name="Jena J.K."/>
        </authorList>
    </citation>
    <scope>NUCLEOTIDE SEQUENCE [LARGE SCALE GENOMIC DNA]</scope>
    <source>
        <strain evidence="1">CM1030</strain>
        <tissue evidence="1">Blood</tissue>
    </source>
</reference>
<evidence type="ECO:0000313" key="1">
    <source>
        <dbReference type="EMBL" id="KAL0150382.1"/>
    </source>
</evidence>